<dbReference type="RefSeq" id="WP_167518831.1">
    <property type="nucleotide sequence ID" value="NZ_BMVO01000003.1"/>
</dbReference>
<accession>A0ABQ3DHF1</accession>
<sequence>MKISDLIPRLHRMWEEHGDLDVRAYDYSDITPSAVETPEVESNKQGETYVLLRP</sequence>
<evidence type="ECO:0000313" key="1">
    <source>
        <dbReference type="EMBL" id="GHA94678.1"/>
    </source>
</evidence>
<dbReference type="EMBL" id="BMVO01000003">
    <property type="protein sequence ID" value="GHA94678.1"/>
    <property type="molecule type" value="Genomic_DNA"/>
</dbReference>
<dbReference type="Proteomes" id="UP000599437">
    <property type="component" value="Unassembled WGS sequence"/>
</dbReference>
<evidence type="ECO:0000313" key="2">
    <source>
        <dbReference type="Proteomes" id="UP000599437"/>
    </source>
</evidence>
<organism evidence="1 2">
    <name type="scientific">Streptomyces chryseus</name>
    <dbReference type="NCBI Taxonomy" id="68186"/>
    <lineage>
        <taxon>Bacteria</taxon>
        <taxon>Bacillati</taxon>
        <taxon>Actinomycetota</taxon>
        <taxon>Actinomycetes</taxon>
        <taxon>Kitasatosporales</taxon>
        <taxon>Streptomycetaceae</taxon>
        <taxon>Streptomyces</taxon>
    </lineage>
</organism>
<keyword evidence="2" id="KW-1185">Reference proteome</keyword>
<protein>
    <submittedName>
        <fullName evidence="1">Uncharacterized protein</fullName>
    </submittedName>
</protein>
<proteinExistence type="predicted"/>
<reference evidence="2" key="1">
    <citation type="journal article" date="2019" name="Int. J. Syst. Evol. Microbiol.">
        <title>The Global Catalogue of Microorganisms (GCM) 10K type strain sequencing project: providing services to taxonomists for standard genome sequencing and annotation.</title>
        <authorList>
            <consortium name="The Broad Institute Genomics Platform"/>
            <consortium name="The Broad Institute Genome Sequencing Center for Infectious Disease"/>
            <person name="Wu L."/>
            <person name="Ma J."/>
        </authorList>
    </citation>
    <scope>NUCLEOTIDE SEQUENCE [LARGE SCALE GENOMIC DNA]</scope>
    <source>
        <strain evidence="2">JCM 4737</strain>
    </source>
</reference>
<comment type="caution">
    <text evidence="1">The sequence shown here is derived from an EMBL/GenBank/DDBJ whole genome shotgun (WGS) entry which is preliminary data.</text>
</comment>
<name>A0ABQ3DHF1_9ACTN</name>
<gene>
    <name evidence="1" type="ORF">GCM10010346_16850</name>
</gene>